<gene>
    <name evidence="1" type="ORF">CLV46_1454</name>
</gene>
<protein>
    <recommendedName>
        <fullName evidence="3">DNA mismatch repair protein</fullName>
    </recommendedName>
</protein>
<keyword evidence="2" id="KW-1185">Reference proteome</keyword>
<dbReference type="AlphaFoldDB" id="A0A2M9CJ51"/>
<evidence type="ECO:0000313" key="2">
    <source>
        <dbReference type="Proteomes" id="UP000228758"/>
    </source>
</evidence>
<sequence>MRLDLADTAVTRSGLSLIQLHDGLWRICRSTGDVLGYVESERTPGGDRFRAKRYLPTQRRFSPVGEFWRFEDAVSCFRF</sequence>
<accession>A0A2M9CJ51</accession>
<dbReference type="Proteomes" id="UP000228758">
    <property type="component" value="Unassembled WGS sequence"/>
</dbReference>
<dbReference type="OrthoDB" id="5120662at2"/>
<proteinExistence type="predicted"/>
<reference evidence="1 2" key="1">
    <citation type="submission" date="2017-11" db="EMBL/GenBank/DDBJ databases">
        <title>Genomic Encyclopedia of Archaeal and Bacterial Type Strains, Phase II (KMG-II): From Individual Species to Whole Genera.</title>
        <authorList>
            <person name="Goeker M."/>
        </authorList>
    </citation>
    <scope>NUCLEOTIDE SEQUENCE [LARGE SCALE GENOMIC DNA]</scope>
    <source>
        <strain evidence="1 2">DSM 27393</strain>
    </source>
</reference>
<evidence type="ECO:0008006" key="3">
    <source>
        <dbReference type="Google" id="ProtNLM"/>
    </source>
</evidence>
<organism evidence="1 2">
    <name type="scientific">Diaminobutyricimonas aerilata</name>
    <dbReference type="NCBI Taxonomy" id="1162967"/>
    <lineage>
        <taxon>Bacteria</taxon>
        <taxon>Bacillati</taxon>
        <taxon>Actinomycetota</taxon>
        <taxon>Actinomycetes</taxon>
        <taxon>Micrococcales</taxon>
        <taxon>Microbacteriaceae</taxon>
        <taxon>Diaminobutyricimonas</taxon>
    </lineage>
</organism>
<dbReference type="EMBL" id="PGFF01000001">
    <property type="protein sequence ID" value="PJJ71898.1"/>
    <property type="molecule type" value="Genomic_DNA"/>
</dbReference>
<dbReference type="RefSeq" id="WP_100364151.1">
    <property type="nucleotide sequence ID" value="NZ_PGFF01000001.1"/>
</dbReference>
<evidence type="ECO:0000313" key="1">
    <source>
        <dbReference type="EMBL" id="PJJ71898.1"/>
    </source>
</evidence>
<name>A0A2M9CJ51_9MICO</name>
<comment type="caution">
    <text evidence="1">The sequence shown here is derived from an EMBL/GenBank/DDBJ whole genome shotgun (WGS) entry which is preliminary data.</text>
</comment>